<gene>
    <name evidence="8" type="ORF">RJ639_020497</name>
</gene>
<name>A0AA89AH48_9ASTE</name>
<keyword evidence="4" id="KW-0675">Receptor</keyword>
<feature type="domain" description="PAS" evidence="7">
    <location>
        <begin position="71"/>
        <end position="142"/>
    </location>
</feature>
<comment type="caution">
    <text evidence="8">The sequence shown here is derived from an EMBL/GenBank/DDBJ whole genome shotgun (WGS) entry which is preliminary data.</text>
</comment>
<keyword evidence="9" id="KW-1185">Reference proteome</keyword>
<dbReference type="Proteomes" id="UP001188597">
    <property type="component" value="Unassembled WGS sequence"/>
</dbReference>
<dbReference type="InterPro" id="IPR035965">
    <property type="entry name" value="PAS-like_dom_sf"/>
</dbReference>
<keyword evidence="6" id="KW-0812">Transmembrane</keyword>
<dbReference type="InterPro" id="IPR013767">
    <property type="entry name" value="PAS_fold"/>
</dbReference>
<evidence type="ECO:0000256" key="3">
    <source>
        <dbReference type="ARBA" id="ARBA00022991"/>
    </source>
</evidence>
<dbReference type="InterPro" id="IPR000014">
    <property type="entry name" value="PAS"/>
</dbReference>
<dbReference type="Gene3D" id="3.30.450.20">
    <property type="entry name" value="PAS domain"/>
    <property type="match status" value="1"/>
</dbReference>
<keyword evidence="6" id="KW-0472">Membrane</keyword>
<keyword evidence="5" id="KW-0175">Coiled coil</keyword>
<dbReference type="GO" id="GO:0009881">
    <property type="term" value="F:photoreceptor activity"/>
    <property type="evidence" value="ECO:0007669"/>
    <property type="project" value="UniProtKB-KW"/>
</dbReference>
<dbReference type="GO" id="GO:0006355">
    <property type="term" value="P:regulation of DNA-templated transcription"/>
    <property type="evidence" value="ECO:0007669"/>
    <property type="project" value="InterPro"/>
</dbReference>
<evidence type="ECO:0000256" key="6">
    <source>
        <dbReference type="SAM" id="Phobius"/>
    </source>
</evidence>
<evidence type="ECO:0000259" key="7">
    <source>
        <dbReference type="PROSITE" id="PS50112"/>
    </source>
</evidence>
<keyword evidence="3" id="KW-0157">Chromophore</keyword>
<reference evidence="8" key="1">
    <citation type="submission" date="2022-12" db="EMBL/GenBank/DDBJ databases">
        <title>Draft genome assemblies for two species of Escallonia (Escalloniales).</title>
        <authorList>
            <person name="Chanderbali A."/>
            <person name="Dervinis C."/>
            <person name="Anghel I."/>
            <person name="Soltis D."/>
            <person name="Soltis P."/>
            <person name="Zapata F."/>
        </authorList>
    </citation>
    <scope>NUCLEOTIDE SEQUENCE</scope>
    <source>
        <strain evidence="8">UCBG64.0493</strain>
        <tissue evidence="8">Leaf</tissue>
    </source>
</reference>
<keyword evidence="6" id="KW-1133">Transmembrane helix</keyword>
<evidence type="ECO:0000256" key="1">
    <source>
        <dbReference type="ARBA" id="ARBA00022543"/>
    </source>
</evidence>
<dbReference type="EMBL" id="JAVXUP010002682">
    <property type="protein sequence ID" value="KAK3001967.1"/>
    <property type="molecule type" value="Genomic_DNA"/>
</dbReference>
<dbReference type="AlphaFoldDB" id="A0AA89AH48"/>
<protein>
    <recommendedName>
        <fullName evidence="7">PAS domain-containing protein</fullName>
    </recommendedName>
</protein>
<feature type="transmembrane region" description="Helical" evidence="6">
    <location>
        <begin position="239"/>
        <end position="260"/>
    </location>
</feature>
<dbReference type="SMART" id="SM00091">
    <property type="entry name" value="PAS"/>
    <property type="match status" value="1"/>
</dbReference>
<keyword evidence="2" id="KW-0716">Sensory transduction</keyword>
<organism evidence="8 9">
    <name type="scientific">Escallonia herrerae</name>
    <dbReference type="NCBI Taxonomy" id="1293975"/>
    <lineage>
        <taxon>Eukaryota</taxon>
        <taxon>Viridiplantae</taxon>
        <taxon>Streptophyta</taxon>
        <taxon>Embryophyta</taxon>
        <taxon>Tracheophyta</taxon>
        <taxon>Spermatophyta</taxon>
        <taxon>Magnoliopsida</taxon>
        <taxon>eudicotyledons</taxon>
        <taxon>Gunneridae</taxon>
        <taxon>Pentapetalae</taxon>
        <taxon>asterids</taxon>
        <taxon>campanulids</taxon>
        <taxon>Escalloniales</taxon>
        <taxon>Escalloniaceae</taxon>
        <taxon>Escallonia</taxon>
    </lineage>
</organism>
<sequence>MNSSESQEGLYRVLADRYRSLEASHERLKRQLSSLAGERGSAGKLRGGLTSGSEEVSSCAGWAWVPGVFARGSPYRSVLESMGHAVHVSRAGSGEIIYWNRAAEKLYGYKEHEVLGQRVPELRMDEEHHVSEKKIMEKLSHGEPWSGQFLCRKRSGEVFMALVTKSLYYEDDELLGVVTVSSDAAVYNNINSENLRTQHDRDNGQRRVRGLNLKKVQWHQPPQIASMPQIASSVSSLVLIYYTYHAFRYILLLYFIPVFLE</sequence>
<dbReference type="CDD" id="cd00130">
    <property type="entry name" value="PAS"/>
    <property type="match status" value="1"/>
</dbReference>
<dbReference type="NCBIfam" id="TIGR00229">
    <property type="entry name" value="sensory_box"/>
    <property type="match status" value="1"/>
</dbReference>
<dbReference type="SUPFAM" id="SSF55785">
    <property type="entry name" value="PYP-like sensor domain (PAS domain)"/>
    <property type="match status" value="1"/>
</dbReference>
<evidence type="ECO:0000256" key="4">
    <source>
        <dbReference type="ARBA" id="ARBA00023170"/>
    </source>
</evidence>
<feature type="coiled-coil region" evidence="5">
    <location>
        <begin position="11"/>
        <end position="38"/>
    </location>
</feature>
<dbReference type="Pfam" id="PF00989">
    <property type="entry name" value="PAS"/>
    <property type="match status" value="1"/>
</dbReference>
<dbReference type="PROSITE" id="PS50112">
    <property type="entry name" value="PAS"/>
    <property type="match status" value="1"/>
</dbReference>
<evidence type="ECO:0000256" key="2">
    <source>
        <dbReference type="ARBA" id="ARBA00022606"/>
    </source>
</evidence>
<accession>A0AA89AH48</accession>
<evidence type="ECO:0000313" key="9">
    <source>
        <dbReference type="Proteomes" id="UP001188597"/>
    </source>
</evidence>
<keyword evidence="1" id="KW-0600">Photoreceptor protein</keyword>
<evidence type="ECO:0000256" key="5">
    <source>
        <dbReference type="SAM" id="Coils"/>
    </source>
</evidence>
<proteinExistence type="predicted"/>
<evidence type="ECO:0000313" key="8">
    <source>
        <dbReference type="EMBL" id="KAK3001967.1"/>
    </source>
</evidence>